<comment type="caution">
    <text evidence="11">The sequence shown here is derived from an EMBL/GenBank/DDBJ whole genome shotgun (WGS) entry which is preliminary data.</text>
</comment>
<dbReference type="InterPro" id="IPR012338">
    <property type="entry name" value="Beta-lactam/transpept-like"/>
</dbReference>
<dbReference type="Proteomes" id="UP001595900">
    <property type="component" value="Unassembled WGS sequence"/>
</dbReference>
<dbReference type="EMBL" id="JBHSCN010000006">
    <property type="protein sequence ID" value="MFC4244699.1"/>
    <property type="molecule type" value="Genomic_DNA"/>
</dbReference>
<feature type="region of interest" description="Disordered" evidence="8">
    <location>
        <begin position="1"/>
        <end position="22"/>
    </location>
</feature>
<dbReference type="RefSeq" id="WP_390230643.1">
    <property type="nucleotide sequence ID" value="NZ_JBHSCN010000006.1"/>
</dbReference>
<evidence type="ECO:0000256" key="1">
    <source>
        <dbReference type="ARBA" id="ARBA00007164"/>
    </source>
</evidence>
<keyword evidence="2" id="KW-0732">Signal</keyword>
<evidence type="ECO:0000256" key="6">
    <source>
        <dbReference type="ARBA" id="ARBA00023316"/>
    </source>
</evidence>
<feature type="transmembrane region" description="Helical" evidence="9">
    <location>
        <begin position="29"/>
        <end position="50"/>
    </location>
</feature>
<dbReference type="PRINTS" id="PR00725">
    <property type="entry name" value="DADACBPTASE1"/>
</dbReference>
<evidence type="ECO:0000256" key="4">
    <source>
        <dbReference type="ARBA" id="ARBA00022960"/>
    </source>
</evidence>
<keyword evidence="5" id="KW-0573">Peptidoglycan synthesis</keyword>
<evidence type="ECO:0000259" key="10">
    <source>
        <dbReference type="Pfam" id="PF00768"/>
    </source>
</evidence>
<evidence type="ECO:0000256" key="3">
    <source>
        <dbReference type="ARBA" id="ARBA00022801"/>
    </source>
</evidence>
<keyword evidence="6" id="KW-0961">Cell wall biogenesis/degradation</keyword>
<comment type="similarity">
    <text evidence="1 7">Belongs to the peptidase S11 family.</text>
</comment>
<keyword evidence="4" id="KW-0133">Cell shape</keyword>
<evidence type="ECO:0000256" key="9">
    <source>
        <dbReference type="SAM" id="Phobius"/>
    </source>
</evidence>
<proteinExistence type="inferred from homology"/>
<dbReference type="InterPro" id="IPR018044">
    <property type="entry name" value="Peptidase_S11"/>
</dbReference>
<evidence type="ECO:0000256" key="2">
    <source>
        <dbReference type="ARBA" id="ARBA00022729"/>
    </source>
</evidence>
<evidence type="ECO:0000313" key="12">
    <source>
        <dbReference type="Proteomes" id="UP001595900"/>
    </source>
</evidence>
<evidence type="ECO:0000313" key="11">
    <source>
        <dbReference type="EMBL" id="MFC4244699.1"/>
    </source>
</evidence>
<protein>
    <submittedName>
        <fullName evidence="11">D-alanyl-D-alanine carboxypeptidase family protein</fullName>
        <ecNumber evidence="11">3.4.-.-</ecNumber>
    </submittedName>
</protein>
<organism evidence="11 12">
    <name type="scientific">Gryllotalpicola reticulitermitis</name>
    <dbReference type="NCBI Taxonomy" id="1184153"/>
    <lineage>
        <taxon>Bacteria</taxon>
        <taxon>Bacillati</taxon>
        <taxon>Actinomycetota</taxon>
        <taxon>Actinomycetes</taxon>
        <taxon>Micrococcales</taxon>
        <taxon>Microbacteriaceae</taxon>
        <taxon>Gryllotalpicola</taxon>
    </lineage>
</organism>
<dbReference type="PANTHER" id="PTHR21581:SF33">
    <property type="entry name" value="D-ALANYL-D-ALANINE CARBOXYPEPTIDASE DACB"/>
    <property type="match status" value="1"/>
</dbReference>
<keyword evidence="9" id="KW-0812">Transmembrane</keyword>
<dbReference type="Pfam" id="PF00768">
    <property type="entry name" value="Peptidase_S11"/>
    <property type="match status" value="1"/>
</dbReference>
<dbReference type="PANTHER" id="PTHR21581">
    <property type="entry name" value="D-ALANYL-D-ALANINE CARBOXYPEPTIDASE"/>
    <property type="match status" value="1"/>
</dbReference>
<evidence type="ECO:0000256" key="7">
    <source>
        <dbReference type="RuleBase" id="RU004016"/>
    </source>
</evidence>
<keyword evidence="9" id="KW-1133">Transmembrane helix</keyword>
<reference evidence="12" key="1">
    <citation type="journal article" date="2019" name="Int. J. Syst. Evol. Microbiol.">
        <title>The Global Catalogue of Microorganisms (GCM) 10K type strain sequencing project: providing services to taxonomists for standard genome sequencing and annotation.</title>
        <authorList>
            <consortium name="The Broad Institute Genomics Platform"/>
            <consortium name="The Broad Institute Genome Sequencing Center for Infectious Disease"/>
            <person name="Wu L."/>
            <person name="Ma J."/>
        </authorList>
    </citation>
    <scope>NUCLEOTIDE SEQUENCE [LARGE SCALE GENOMIC DNA]</scope>
    <source>
        <strain evidence="12">CGMCC 1.10363</strain>
    </source>
</reference>
<keyword evidence="3 11" id="KW-0378">Hydrolase</keyword>
<accession>A0ABV8QA34</accession>
<keyword evidence="11" id="KW-0645">Protease</keyword>
<evidence type="ECO:0000256" key="5">
    <source>
        <dbReference type="ARBA" id="ARBA00022984"/>
    </source>
</evidence>
<feature type="domain" description="Peptidase S11 D-alanyl-D-alanine carboxypeptidase A N-terminal" evidence="10">
    <location>
        <begin position="94"/>
        <end position="290"/>
    </location>
</feature>
<keyword evidence="11" id="KW-0121">Carboxypeptidase</keyword>
<evidence type="ECO:0000256" key="8">
    <source>
        <dbReference type="SAM" id="MobiDB-lite"/>
    </source>
</evidence>
<dbReference type="InterPro" id="IPR001967">
    <property type="entry name" value="Peptidase_S11_N"/>
</dbReference>
<dbReference type="Gene3D" id="3.40.710.10">
    <property type="entry name" value="DD-peptidase/beta-lactamase superfamily"/>
    <property type="match status" value="1"/>
</dbReference>
<keyword evidence="9" id="KW-0472">Membrane</keyword>
<dbReference type="SUPFAM" id="SSF56601">
    <property type="entry name" value="beta-lactamase/transpeptidase-like"/>
    <property type="match status" value="1"/>
</dbReference>
<keyword evidence="12" id="KW-1185">Reference proteome</keyword>
<name>A0ABV8QA34_9MICO</name>
<gene>
    <name evidence="11" type="ORF">ACFOYW_15095</name>
</gene>
<sequence>MSLAVDLEPERPTQAAKPPRRRRRAGRRAAVIIALVLVLAMAAYVGLALVRPLPATAAIVPASATASIETAGVAPAWPATGGAAIGLVGQDELLGSHGSDASVPIASMTKTITALVLLDRYKLTAGEQGPTITFGERDVDILNEVWAEDGSWAKVAAGEKLTLVQALTAMILPSANNYARSLAVWSYGSQAKFVSVANAWLKQHGFTHTHMTDPSGLDSGSVSNMTDLVGIGKLAIANPVLAKVVNTPTATLPTVGTIHNTDPLIGKYGIEGVKTGYTQQAGHCLLFAAKVSVNGTERTFVGVMTGQPTYAALWKGVPKLLKSFEQSFHLVDLTNSGTTVYASYRAPWGAKTSVIPGTTPHVELYSKGSVTVKVDAARLVTAPSGAAAGKVTFTAAGTGGGGDTTGTEVSAPLVTTGTLAAPSAWWRITHPHELF</sequence>
<dbReference type="EC" id="3.4.-.-" evidence="11"/>
<dbReference type="GO" id="GO:0004180">
    <property type="term" value="F:carboxypeptidase activity"/>
    <property type="evidence" value="ECO:0007669"/>
    <property type="project" value="UniProtKB-KW"/>
</dbReference>